<accession>L8FZ33</accession>
<keyword evidence="2" id="KW-1185">Reference proteome</keyword>
<gene>
    <name evidence="1" type="ORF">GMDG_07586</name>
</gene>
<protein>
    <recommendedName>
        <fullName evidence="3">SNF2 N-terminal domain-containing protein</fullName>
    </recommendedName>
</protein>
<dbReference type="InParanoid" id="L8FZ33"/>
<dbReference type="HOGENOM" id="CLU_2564728_0_0_1"/>
<sequence length="82" mass="9452">MASIPRVLRYIFDTNNKSAAKMVILTSYDTLSARTIQKPRRQPGDEDRPIQPSEWTTKWKGVFHTIILDEGHKVCNSLTQIH</sequence>
<organism evidence="1 2">
    <name type="scientific">Pseudogymnoascus destructans (strain ATCC MYA-4855 / 20631-21)</name>
    <name type="common">Bat white-nose syndrome fungus</name>
    <name type="synonym">Geomyces destructans</name>
    <dbReference type="NCBI Taxonomy" id="658429"/>
    <lineage>
        <taxon>Eukaryota</taxon>
        <taxon>Fungi</taxon>
        <taxon>Dikarya</taxon>
        <taxon>Ascomycota</taxon>
        <taxon>Pezizomycotina</taxon>
        <taxon>Leotiomycetes</taxon>
        <taxon>Thelebolales</taxon>
        <taxon>Thelebolaceae</taxon>
        <taxon>Pseudogymnoascus</taxon>
    </lineage>
</organism>
<dbReference type="EMBL" id="GL573407">
    <property type="protein sequence ID" value="ELR05743.1"/>
    <property type="molecule type" value="Genomic_DNA"/>
</dbReference>
<dbReference type="Proteomes" id="UP000011064">
    <property type="component" value="Unassembled WGS sequence"/>
</dbReference>
<proteinExistence type="predicted"/>
<evidence type="ECO:0000313" key="2">
    <source>
        <dbReference type="Proteomes" id="UP000011064"/>
    </source>
</evidence>
<name>L8FZ33_PSED2</name>
<evidence type="ECO:0008006" key="3">
    <source>
        <dbReference type="Google" id="ProtNLM"/>
    </source>
</evidence>
<reference evidence="2" key="1">
    <citation type="submission" date="2010-09" db="EMBL/GenBank/DDBJ databases">
        <title>The genome sequence of Geomyces destructans 20631-21.</title>
        <authorList>
            <consortium name="The Broad Institute Genome Sequencing Platform"/>
            <person name="Cuomo C.A."/>
            <person name="Blehert D.S."/>
            <person name="Lorch J.M."/>
            <person name="Young S.K."/>
            <person name="Zeng Q."/>
            <person name="Gargeya S."/>
            <person name="Fitzgerald M."/>
            <person name="Haas B."/>
            <person name="Abouelleil A."/>
            <person name="Alvarado L."/>
            <person name="Arachchi H.M."/>
            <person name="Berlin A."/>
            <person name="Brown A."/>
            <person name="Chapman S.B."/>
            <person name="Chen Z."/>
            <person name="Dunbar C."/>
            <person name="Freedman E."/>
            <person name="Gearin G."/>
            <person name="Gellesch M."/>
            <person name="Goldberg J."/>
            <person name="Griggs A."/>
            <person name="Gujja S."/>
            <person name="Heiman D."/>
            <person name="Howarth C."/>
            <person name="Larson L."/>
            <person name="Lui A."/>
            <person name="MacDonald P.J.P."/>
            <person name="Montmayeur A."/>
            <person name="Murphy C."/>
            <person name="Neiman D."/>
            <person name="Pearson M."/>
            <person name="Priest M."/>
            <person name="Roberts A."/>
            <person name="Saif S."/>
            <person name="Shea T."/>
            <person name="Shenoy N."/>
            <person name="Sisk P."/>
            <person name="Stolte C."/>
            <person name="Sykes S."/>
            <person name="Wortman J."/>
            <person name="Nusbaum C."/>
            <person name="Birren B."/>
        </authorList>
    </citation>
    <scope>NUCLEOTIDE SEQUENCE [LARGE SCALE GENOMIC DNA]</scope>
    <source>
        <strain evidence="2">ATCC MYA-4855 / 20631-21</strain>
    </source>
</reference>
<evidence type="ECO:0000313" key="1">
    <source>
        <dbReference type="EMBL" id="ELR05743.1"/>
    </source>
</evidence>
<dbReference type="VEuPathDB" id="FungiDB:GMDG_07586"/>
<feature type="non-terminal residue" evidence="1">
    <location>
        <position position="82"/>
    </location>
</feature>
<dbReference type="AlphaFoldDB" id="L8FZ33"/>